<dbReference type="InterPro" id="IPR010663">
    <property type="entry name" value="Znf_FPG/IleRS"/>
</dbReference>
<comment type="catalytic activity">
    <reaction evidence="1">
        <text>Hydrolysis of DNA containing ring-opened 7-methylguanine residues, releasing 2,6-diamino-4-hydroxy-5-(N-methyl)formamidopyrimidine.</text>
        <dbReference type="EC" id="3.2.2.23"/>
    </reaction>
</comment>
<dbReference type="GO" id="GO:0006284">
    <property type="term" value="P:base-excision repair"/>
    <property type="evidence" value="ECO:0007669"/>
    <property type="project" value="InterPro"/>
</dbReference>
<keyword evidence="12" id="KW-0456">Lyase</keyword>
<dbReference type="Pfam" id="PF01149">
    <property type="entry name" value="Fapy_DNA_glyco"/>
    <property type="match status" value="1"/>
</dbReference>
<reference evidence="20" key="1">
    <citation type="submission" date="2016-12" db="EMBL/GenBank/DDBJ databases">
        <authorList>
            <person name="Meng X."/>
        </authorList>
    </citation>
    <scope>NUCLEOTIDE SEQUENCE [LARGE SCALE GENOMIC DNA]</scope>
    <source>
        <strain evidence="20">DSM 20732</strain>
    </source>
</reference>
<dbReference type="RefSeq" id="WP_073824438.1">
    <property type="nucleotide sequence ID" value="NZ_MQVS01000006.1"/>
</dbReference>
<feature type="domain" description="FPG-type" evidence="17">
    <location>
        <begin position="264"/>
        <end position="298"/>
    </location>
</feature>
<evidence type="ECO:0000259" key="17">
    <source>
        <dbReference type="PROSITE" id="PS51066"/>
    </source>
</evidence>
<organism evidence="19 20">
    <name type="scientific">Buchananella hordeovulneris</name>
    <dbReference type="NCBI Taxonomy" id="52770"/>
    <lineage>
        <taxon>Bacteria</taxon>
        <taxon>Bacillati</taxon>
        <taxon>Actinomycetota</taxon>
        <taxon>Actinomycetes</taxon>
        <taxon>Actinomycetales</taxon>
        <taxon>Actinomycetaceae</taxon>
        <taxon>Buchananella</taxon>
    </lineage>
</organism>
<dbReference type="GO" id="GO:0006979">
    <property type="term" value="P:response to oxidative stress"/>
    <property type="evidence" value="ECO:0007669"/>
    <property type="project" value="UniProtKB-ARBA"/>
</dbReference>
<dbReference type="PROSITE" id="PS51066">
    <property type="entry name" value="ZF_FPG_2"/>
    <property type="match status" value="1"/>
</dbReference>
<keyword evidence="8" id="KW-0378">Hydrolase</keyword>
<comment type="cofactor">
    <cofactor evidence="2">
        <name>Zn(2+)</name>
        <dbReference type="ChEBI" id="CHEBI:29105"/>
    </cofactor>
</comment>
<dbReference type="SMART" id="SM01232">
    <property type="entry name" value="H2TH"/>
    <property type="match status" value="1"/>
</dbReference>
<dbReference type="InterPro" id="IPR012319">
    <property type="entry name" value="FPG_cat"/>
</dbReference>
<dbReference type="InterPro" id="IPR020629">
    <property type="entry name" value="FPG_Glyclase"/>
</dbReference>
<evidence type="ECO:0000256" key="10">
    <source>
        <dbReference type="ARBA" id="ARBA00023125"/>
    </source>
</evidence>
<keyword evidence="14" id="KW-0326">Glycosidase</keyword>
<evidence type="ECO:0000256" key="11">
    <source>
        <dbReference type="ARBA" id="ARBA00023204"/>
    </source>
</evidence>
<dbReference type="NCBIfam" id="NF002211">
    <property type="entry name" value="PRK01103.1"/>
    <property type="match status" value="1"/>
</dbReference>
<evidence type="ECO:0000256" key="9">
    <source>
        <dbReference type="ARBA" id="ARBA00022833"/>
    </source>
</evidence>
<evidence type="ECO:0000313" key="19">
    <source>
        <dbReference type="EMBL" id="OKL51496.1"/>
    </source>
</evidence>
<dbReference type="PANTHER" id="PTHR22993:SF9">
    <property type="entry name" value="FORMAMIDOPYRIMIDINE-DNA GLYCOSYLASE"/>
    <property type="match status" value="1"/>
</dbReference>
<dbReference type="InterPro" id="IPR010979">
    <property type="entry name" value="Ribosomal_uS13-like_H2TH"/>
</dbReference>
<dbReference type="EMBL" id="MQVS01000006">
    <property type="protein sequence ID" value="OKL51496.1"/>
    <property type="molecule type" value="Genomic_DNA"/>
</dbReference>
<dbReference type="FunFam" id="1.10.8.50:FF:000003">
    <property type="entry name" value="Formamidopyrimidine-DNA glycosylase"/>
    <property type="match status" value="1"/>
</dbReference>
<comment type="caution">
    <text evidence="19">The sequence shown here is derived from an EMBL/GenBank/DDBJ whole genome shotgun (WGS) entry which is preliminary data.</text>
</comment>
<dbReference type="SUPFAM" id="SSF81624">
    <property type="entry name" value="N-terminal domain of MutM-like DNA repair proteins"/>
    <property type="match status" value="1"/>
</dbReference>
<evidence type="ECO:0000256" key="6">
    <source>
        <dbReference type="ARBA" id="ARBA00022763"/>
    </source>
</evidence>
<evidence type="ECO:0000256" key="13">
    <source>
        <dbReference type="ARBA" id="ARBA00023268"/>
    </source>
</evidence>
<keyword evidence="5" id="KW-0479">Metal-binding</keyword>
<keyword evidence="20" id="KW-1185">Reference proteome</keyword>
<dbReference type="Pfam" id="PF06827">
    <property type="entry name" value="zf-FPG_IleRS"/>
    <property type="match status" value="1"/>
</dbReference>
<dbReference type="Pfam" id="PF06831">
    <property type="entry name" value="H2TH"/>
    <property type="match status" value="1"/>
</dbReference>
<evidence type="ECO:0000256" key="16">
    <source>
        <dbReference type="PROSITE-ProRule" id="PRU00391"/>
    </source>
</evidence>
<dbReference type="InParanoid" id="A0A1Q5PVG3"/>
<keyword evidence="7 16" id="KW-0863">Zinc-finger</keyword>
<dbReference type="InterPro" id="IPR000214">
    <property type="entry name" value="Znf_DNA_glyclase/AP_lyase"/>
</dbReference>
<dbReference type="GO" id="GO:0140078">
    <property type="term" value="F:class I DNA-(apurinic or apyrimidinic site) endonuclease activity"/>
    <property type="evidence" value="ECO:0007669"/>
    <property type="project" value="UniProtKB-EC"/>
</dbReference>
<protein>
    <submittedName>
        <fullName evidence="19">DNA-formamidopyrimidine glycosylase</fullName>
    </submittedName>
</protein>
<dbReference type="InterPro" id="IPR015886">
    <property type="entry name" value="H2TH_FPG"/>
</dbReference>
<evidence type="ECO:0000256" key="4">
    <source>
        <dbReference type="ARBA" id="ARBA00011245"/>
    </source>
</evidence>
<sequence length="298" mass="31179">MPELAEVETIRLGLAPRLTGASITELVARHPRVTRHQDAALGYSAAVGRTVTAVVRRGKFLWASLGEDLAVLVHLGMSGQLLYDTAGHLPPAQSPADRHLRAVALLRGADGVPFTLRFVDQRTFGYLSVVSLVATTDGAPGGMGSDAACLPSSCAHIARDALDPALDVAQVAAAITRRRTPIKTLLLDQTIVSGIGNIYADEALHGAGLAPHRPGTSLRGDDVARLLAAARQTLAAAIAVGGTSFDALYVDADGTPGYFARQLQVYGRAGEPCRSCGAPLARDTLGGRSTTYCEYCQD</sequence>
<dbReference type="InterPro" id="IPR035937">
    <property type="entry name" value="FPG_N"/>
</dbReference>
<evidence type="ECO:0000256" key="12">
    <source>
        <dbReference type="ARBA" id="ARBA00023239"/>
    </source>
</evidence>
<dbReference type="OrthoDB" id="9800855at2"/>
<gene>
    <name evidence="19" type="ORF">BSZ40_06510</name>
</gene>
<comment type="similarity">
    <text evidence="3">Belongs to the FPG family.</text>
</comment>
<dbReference type="PROSITE" id="PS51068">
    <property type="entry name" value="FPG_CAT"/>
    <property type="match status" value="1"/>
</dbReference>
<dbReference type="PROSITE" id="PS01242">
    <property type="entry name" value="ZF_FPG_1"/>
    <property type="match status" value="1"/>
</dbReference>
<evidence type="ECO:0000256" key="7">
    <source>
        <dbReference type="ARBA" id="ARBA00022771"/>
    </source>
</evidence>
<dbReference type="GO" id="GO:0008270">
    <property type="term" value="F:zinc ion binding"/>
    <property type="evidence" value="ECO:0007669"/>
    <property type="project" value="UniProtKB-KW"/>
</dbReference>
<accession>A0A1Q5PVG3</accession>
<keyword evidence="6" id="KW-0227">DNA damage</keyword>
<keyword evidence="9" id="KW-0862">Zinc</keyword>
<dbReference type="AlphaFoldDB" id="A0A1Q5PVG3"/>
<dbReference type="PANTHER" id="PTHR22993">
    <property type="entry name" value="FORMAMIDOPYRIMIDINE-DNA GLYCOSYLASE"/>
    <property type="match status" value="1"/>
</dbReference>
<dbReference type="FunCoup" id="A0A1Q5PVG3">
    <property type="interactions" value="61"/>
</dbReference>
<dbReference type="SMART" id="SM00898">
    <property type="entry name" value="Fapy_DNA_glyco"/>
    <property type="match status" value="1"/>
</dbReference>
<evidence type="ECO:0000256" key="14">
    <source>
        <dbReference type="ARBA" id="ARBA00023295"/>
    </source>
</evidence>
<evidence type="ECO:0000256" key="15">
    <source>
        <dbReference type="ARBA" id="ARBA00044632"/>
    </source>
</evidence>
<evidence type="ECO:0000259" key="18">
    <source>
        <dbReference type="PROSITE" id="PS51068"/>
    </source>
</evidence>
<dbReference type="GO" id="GO:0003690">
    <property type="term" value="F:double-stranded DNA binding"/>
    <property type="evidence" value="ECO:0007669"/>
    <property type="project" value="UniProtKB-ARBA"/>
</dbReference>
<feature type="domain" description="Formamidopyrimidine-DNA glycosylase catalytic" evidence="18">
    <location>
        <begin position="2"/>
        <end position="125"/>
    </location>
</feature>
<dbReference type="Proteomes" id="UP000185612">
    <property type="component" value="Unassembled WGS sequence"/>
</dbReference>
<proteinExistence type="inferred from homology"/>
<keyword evidence="10" id="KW-0238">DNA-binding</keyword>
<dbReference type="Gene3D" id="3.20.190.10">
    <property type="entry name" value="MutM-like, N-terminal"/>
    <property type="match status" value="1"/>
</dbReference>
<evidence type="ECO:0000256" key="5">
    <source>
        <dbReference type="ARBA" id="ARBA00022723"/>
    </source>
</evidence>
<dbReference type="CDD" id="cd08966">
    <property type="entry name" value="EcFpg-like_N"/>
    <property type="match status" value="1"/>
</dbReference>
<comment type="subunit">
    <text evidence="4">Monomer.</text>
</comment>
<keyword evidence="13" id="KW-0511">Multifunctional enzyme</keyword>
<dbReference type="Gene3D" id="1.10.8.50">
    <property type="match status" value="1"/>
</dbReference>
<evidence type="ECO:0000313" key="20">
    <source>
        <dbReference type="Proteomes" id="UP000185612"/>
    </source>
</evidence>
<comment type="catalytic activity">
    <reaction evidence="15">
        <text>2'-deoxyribonucleotide-(2'-deoxyribose 5'-phosphate)-2'-deoxyribonucleotide-DNA = a 3'-end 2'-deoxyribonucleotide-(2,3-dehydro-2,3-deoxyribose 5'-phosphate)-DNA + a 5'-end 5'-phospho-2'-deoxyribonucleoside-DNA + H(+)</text>
        <dbReference type="Rhea" id="RHEA:66592"/>
        <dbReference type="Rhea" id="RHEA-COMP:13180"/>
        <dbReference type="Rhea" id="RHEA-COMP:16897"/>
        <dbReference type="Rhea" id="RHEA-COMP:17067"/>
        <dbReference type="ChEBI" id="CHEBI:15378"/>
        <dbReference type="ChEBI" id="CHEBI:136412"/>
        <dbReference type="ChEBI" id="CHEBI:157695"/>
        <dbReference type="ChEBI" id="CHEBI:167181"/>
        <dbReference type="EC" id="4.2.99.18"/>
    </reaction>
</comment>
<evidence type="ECO:0000256" key="3">
    <source>
        <dbReference type="ARBA" id="ARBA00009409"/>
    </source>
</evidence>
<dbReference type="GO" id="GO:0034039">
    <property type="term" value="F:8-oxo-7,8-dihydroguanine DNA N-glycosylase activity"/>
    <property type="evidence" value="ECO:0007669"/>
    <property type="project" value="TreeGrafter"/>
</dbReference>
<evidence type="ECO:0000256" key="8">
    <source>
        <dbReference type="ARBA" id="ARBA00022801"/>
    </source>
</evidence>
<evidence type="ECO:0000256" key="2">
    <source>
        <dbReference type="ARBA" id="ARBA00001947"/>
    </source>
</evidence>
<evidence type="ECO:0000256" key="1">
    <source>
        <dbReference type="ARBA" id="ARBA00001668"/>
    </source>
</evidence>
<dbReference type="GO" id="GO:0003684">
    <property type="term" value="F:damaged DNA binding"/>
    <property type="evidence" value="ECO:0007669"/>
    <property type="project" value="InterPro"/>
</dbReference>
<keyword evidence="11" id="KW-0234">DNA repair</keyword>
<dbReference type="SUPFAM" id="SSF46946">
    <property type="entry name" value="S13-like H2TH domain"/>
    <property type="match status" value="1"/>
</dbReference>
<dbReference type="STRING" id="52770.BSZ40_06510"/>
<dbReference type="InterPro" id="IPR015887">
    <property type="entry name" value="DNA_glyclase_Znf_dom_DNA_BS"/>
</dbReference>
<name>A0A1Q5PVG3_9ACTO</name>
<dbReference type="SUPFAM" id="SSF57716">
    <property type="entry name" value="Glucocorticoid receptor-like (DNA-binding domain)"/>
    <property type="match status" value="1"/>
</dbReference>
<dbReference type="NCBIfam" id="TIGR00577">
    <property type="entry name" value="fpg"/>
    <property type="match status" value="1"/>
</dbReference>